<feature type="domain" description="Protein kinase" evidence="10">
    <location>
        <begin position="15"/>
        <end position="280"/>
    </location>
</feature>
<dbReference type="GO" id="GO:0004674">
    <property type="term" value="F:protein serine/threonine kinase activity"/>
    <property type="evidence" value="ECO:0007669"/>
    <property type="project" value="UniProtKB-KW"/>
</dbReference>
<keyword evidence="3" id="KW-0808">Transferase</keyword>
<keyword evidence="9" id="KW-0812">Transmembrane</keyword>
<comment type="caution">
    <text evidence="11">The sequence shown here is derived from an EMBL/GenBank/DDBJ whole genome shotgun (WGS) entry which is preliminary data.</text>
</comment>
<feature type="compositionally biased region" description="Basic and acidic residues" evidence="8">
    <location>
        <begin position="332"/>
        <end position="341"/>
    </location>
</feature>
<keyword evidence="5 11" id="KW-0418">Kinase</keyword>
<dbReference type="PROSITE" id="PS00109">
    <property type="entry name" value="PROTEIN_KINASE_TYR"/>
    <property type="match status" value="1"/>
</dbReference>
<dbReference type="PANTHER" id="PTHR43289">
    <property type="entry name" value="MITOGEN-ACTIVATED PROTEIN KINASE KINASE KINASE 20-RELATED"/>
    <property type="match status" value="1"/>
</dbReference>
<evidence type="ECO:0000256" key="9">
    <source>
        <dbReference type="SAM" id="Phobius"/>
    </source>
</evidence>
<dbReference type="InterPro" id="IPR024520">
    <property type="entry name" value="DUF3558"/>
</dbReference>
<evidence type="ECO:0000256" key="5">
    <source>
        <dbReference type="ARBA" id="ARBA00022777"/>
    </source>
</evidence>
<evidence type="ECO:0000256" key="1">
    <source>
        <dbReference type="ARBA" id="ARBA00012513"/>
    </source>
</evidence>
<dbReference type="Proteomes" id="UP000190539">
    <property type="component" value="Unassembled WGS sequence"/>
</dbReference>
<evidence type="ECO:0000256" key="6">
    <source>
        <dbReference type="ARBA" id="ARBA00022840"/>
    </source>
</evidence>
<dbReference type="STRING" id="83656.B1H18_18905"/>
<sequence>MLVTPGAGYRIANRYLLEKTIGEGGMGVVWLAWDETLRRRVAVKCARPDDGEAAKRLKKEAQYAARLHHPNIVPVFDFVEEESACWIVMEYVPSRSLAQLVRESGLLTPEDAGSIGCQIAAALARSHTEGVVHGDVTPENVLVTEEGVARLMDFGIARALWSDATQTHTVTGTVRGKPKYLAPEVAKGEHGDEKADVFSLGASLYAAVKGRSPYGEAEHPMAYLVRAIEGHIETPEGVGPLAAPLTELLTPDPRHRPGAAEAYKLLTRAAPPSPNVQELLRDGHTLPLSLGSLTLRLPRPLRRRRRTLALSAVTLIAVAALTTGLVVFLPGDDKGATKDATGESGQAGTDAKSSTSAAVSGPGTAGAIGVARTADPCALLDAPSLSRFGDTERDPSYGRFERCDVLVKSKGGNEVAGVQVDLDKNPAEFGDDVSTRRVGNVTVGTMPRDGDECVRVISTADSKQIVVVAERYDSPSPDPCRLADAATDHAVSVLDRGAVPRRTTTTAANSLARLDACDLLDAAALKRLPGVDPRDPEPDFGDWGCDWSSPDGATGAQLVFNRDNDLSDDGDPTVVAGRRSYVSPRESGDDDCVVRTPHRSYTNSVGDETIEHLMVTVHGPGSAGRLCDTAKALATTATENVTKDLKDLKGRKDQKGLNEK</sequence>
<dbReference type="Pfam" id="PF12079">
    <property type="entry name" value="DUF3558"/>
    <property type="match status" value="1"/>
</dbReference>
<dbReference type="Pfam" id="PF00069">
    <property type="entry name" value="Pkinase"/>
    <property type="match status" value="1"/>
</dbReference>
<feature type="binding site" evidence="7">
    <location>
        <position position="44"/>
    </location>
    <ligand>
        <name>ATP</name>
        <dbReference type="ChEBI" id="CHEBI:30616"/>
    </ligand>
</feature>
<dbReference type="Gene3D" id="1.10.510.10">
    <property type="entry name" value="Transferase(Phosphotransferase) domain 1"/>
    <property type="match status" value="1"/>
</dbReference>
<feature type="compositionally biased region" description="Polar residues" evidence="8">
    <location>
        <begin position="343"/>
        <end position="358"/>
    </location>
</feature>
<evidence type="ECO:0000256" key="2">
    <source>
        <dbReference type="ARBA" id="ARBA00022527"/>
    </source>
</evidence>
<keyword evidence="12" id="KW-1185">Reference proteome</keyword>
<dbReference type="Gene3D" id="3.30.200.20">
    <property type="entry name" value="Phosphorylase Kinase, domain 1"/>
    <property type="match status" value="1"/>
</dbReference>
<keyword evidence="4 7" id="KW-0547">Nucleotide-binding</keyword>
<feature type="region of interest" description="Disordered" evidence="8">
    <location>
        <begin position="332"/>
        <end position="359"/>
    </location>
</feature>
<dbReference type="InterPro" id="IPR008266">
    <property type="entry name" value="Tyr_kinase_AS"/>
</dbReference>
<dbReference type="GO" id="GO:0005524">
    <property type="term" value="F:ATP binding"/>
    <property type="evidence" value="ECO:0007669"/>
    <property type="project" value="UniProtKB-UniRule"/>
</dbReference>
<gene>
    <name evidence="11" type="ORF">B1H18_18905</name>
</gene>
<protein>
    <recommendedName>
        <fullName evidence="1">non-specific serine/threonine protein kinase</fullName>
        <ecNumber evidence="1">2.7.11.1</ecNumber>
    </recommendedName>
</protein>
<dbReference type="InterPro" id="IPR011009">
    <property type="entry name" value="Kinase-like_dom_sf"/>
</dbReference>
<evidence type="ECO:0000256" key="3">
    <source>
        <dbReference type="ARBA" id="ARBA00022679"/>
    </source>
</evidence>
<proteinExistence type="predicted"/>
<keyword evidence="6 7" id="KW-0067">ATP-binding</keyword>
<dbReference type="OrthoDB" id="9762169at2"/>
<evidence type="ECO:0000259" key="10">
    <source>
        <dbReference type="PROSITE" id="PS50011"/>
    </source>
</evidence>
<feature type="transmembrane region" description="Helical" evidence="9">
    <location>
        <begin position="308"/>
        <end position="329"/>
    </location>
</feature>
<dbReference type="EC" id="2.7.11.1" evidence="1"/>
<dbReference type="InterPro" id="IPR017441">
    <property type="entry name" value="Protein_kinase_ATP_BS"/>
</dbReference>
<organism evidence="11 12">
    <name type="scientific">Streptomyces tsukubensis</name>
    <dbReference type="NCBI Taxonomy" id="83656"/>
    <lineage>
        <taxon>Bacteria</taxon>
        <taxon>Bacillati</taxon>
        <taxon>Actinomycetota</taxon>
        <taxon>Actinomycetes</taxon>
        <taxon>Kitasatosporales</taxon>
        <taxon>Streptomycetaceae</taxon>
        <taxon>Streptomyces</taxon>
    </lineage>
</organism>
<dbReference type="EMBL" id="MVFC01000015">
    <property type="protein sequence ID" value="OON77403.1"/>
    <property type="molecule type" value="Genomic_DNA"/>
</dbReference>
<dbReference type="CDD" id="cd14014">
    <property type="entry name" value="STKc_PknB_like"/>
    <property type="match status" value="1"/>
</dbReference>
<keyword evidence="9" id="KW-1133">Transmembrane helix</keyword>
<dbReference type="InterPro" id="IPR000719">
    <property type="entry name" value="Prot_kinase_dom"/>
</dbReference>
<dbReference type="AlphaFoldDB" id="A0A1V4A7I7"/>
<dbReference type="PROSITE" id="PS00107">
    <property type="entry name" value="PROTEIN_KINASE_ATP"/>
    <property type="match status" value="1"/>
</dbReference>
<keyword evidence="9" id="KW-0472">Membrane</keyword>
<dbReference type="PROSITE" id="PS50011">
    <property type="entry name" value="PROTEIN_KINASE_DOM"/>
    <property type="match status" value="1"/>
</dbReference>
<evidence type="ECO:0000256" key="8">
    <source>
        <dbReference type="SAM" id="MobiDB-lite"/>
    </source>
</evidence>
<accession>A0A1V4A7I7</accession>
<reference evidence="11 12" key="1">
    <citation type="submission" date="2017-02" db="EMBL/GenBank/DDBJ databases">
        <title>Draft Genome Sequence of Streptomyces tsukubaensis F601, a Producer of the immunosuppressant tacrolimus FK506.</title>
        <authorList>
            <person name="Zong G."/>
            <person name="Zhong C."/>
            <person name="Fu J."/>
            <person name="Qin R."/>
            <person name="Cao G."/>
        </authorList>
    </citation>
    <scope>NUCLEOTIDE SEQUENCE [LARGE SCALE GENOMIC DNA]</scope>
    <source>
        <strain evidence="11 12">F601</strain>
    </source>
</reference>
<dbReference type="SUPFAM" id="SSF56112">
    <property type="entry name" value="Protein kinase-like (PK-like)"/>
    <property type="match status" value="1"/>
</dbReference>
<keyword evidence="2 11" id="KW-0723">Serine/threonine-protein kinase</keyword>
<evidence type="ECO:0000256" key="4">
    <source>
        <dbReference type="ARBA" id="ARBA00022741"/>
    </source>
</evidence>
<evidence type="ECO:0000313" key="11">
    <source>
        <dbReference type="EMBL" id="OON77403.1"/>
    </source>
</evidence>
<name>A0A1V4A7I7_9ACTN</name>
<evidence type="ECO:0000256" key="7">
    <source>
        <dbReference type="PROSITE-ProRule" id="PRU10141"/>
    </source>
</evidence>
<dbReference type="PANTHER" id="PTHR43289:SF6">
    <property type="entry name" value="SERINE_THREONINE-PROTEIN KINASE NEKL-3"/>
    <property type="match status" value="1"/>
</dbReference>
<evidence type="ECO:0000313" key="12">
    <source>
        <dbReference type="Proteomes" id="UP000190539"/>
    </source>
</evidence>